<evidence type="ECO:0000313" key="11">
    <source>
        <dbReference type="Proteomes" id="UP000316316"/>
    </source>
</evidence>
<comment type="similarity">
    <text evidence="1">Belongs to the FGGY kinase family.</text>
</comment>
<evidence type="ECO:0000259" key="8">
    <source>
        <dbReference type="Pfam" id="PF00370"/>
    </source>
</evidence>
<dbReference type="GO" id="GO:0006071">
    <property type="term" value="P:glycerol metabolic process"/>
    <property type="evidence" value="ECO:0007669"/>
    <property type="project" value="TreeGrafter"/>
</dbReference>
<dbReference type="GO" id="GO:0008993">
    <property type="term" value="F:rhamnulokinase activity"/>
    <property type="evidence" value="ECO:0007669"/>
    <property type="project" value="InterPro"/>
</dbReference>
<evidence type="ECO:0000259" key="9">
    <source>
        <dbReference type="Pfam" id="PF02782"/>
    </source>
</evidence>
<dbReference type="PANTHER" id="PTHR10196:SF93">
    <property type="entry name" value="L-RHAMNULOKINASE"/>
    <property type="match status" value="1"/>
</dbReference>
<dbReference type="GO" id="GO:0019301">
    <property type="term" value="P:rhamnose catabolic process"/>
    <property type="evidence" value="ECO:0007669"/>
    <property type="project" value="InterPro"/>
</dbReference>
<dbReference type="PANTHER" id="PTHR10196">
    <property type="entry name" value="SUGAR KINASE"/>
    <property type="match status" value="1"/>
</dbReference>
<gene>
    <name evidence="10" type="ORF">AUF17_10695</name>
</gene>
<evidence type="ECO:0000256" key="5">
    <source>
        <dbReference type="ARBA" id="ARBA00022840"/>
    </source>
</evidence>
<dbReference type="InterPro" id="IPR013449">
    <property type="entry name" value="Rhamnulokinase"/>
</dbReference>
<dbReference type="Proteomes" id="UP000316316">
    <property type="component" value="Unassembled WGS sequence"/>
</dbReference>
<dbReference type="GO" id="GO:0005524">
    <property type="term" value="F:ATP binding"/>
    <property type="evidence" value="ECO:0007669"/>
    <property type="project" value="UniProtKB-KW"/>
</dbReference>
<dbReference type="CDD" id="cd07771">
    <property type="entry name" value="ASKHA_NBD_FGGY_RhaB-like"/>
    <property type="match status" value="1"/>
</dbReference>
<feature type="domain" description="Carbohydrate kinase FGGY C-terminal" evidence="9">
    <location>
        <begin position="257"/>
        <end position="448"/>
    </location>
</feature>
<proteinExistence type="inferred from homology"/>
<accession>A0A8B5W240</accession>
<feature type="domain" description="Carbohydrate kinase FGGY N-terminal" evidence="8">
    <location>
        <begin position="4"/>
        <end position="245"/>
    </location>
</feature>
<dbReference type="InterPro" id="IPR018484">
    <property type="entry name" value="FGGY_N"/>
</dbReference>
<dbReference type="SUPFAM" id="SSF53067">
    <property type="entry name" value="Actin-like ATPase domain"/>
    <property type="match status" value="2"/>
</dbReference>
<comment type="caution">
    <text evidence="10">The sequence shown here is derived from an EMBL/GenBank/DDBJ whole genome shotgun (WGS) entry which is preliminary data.</text>
</comment>
<keyword evidence="5" id="KW-0067">ATP-binding</keyword>
<keyword evidence="2" id="KW-0808">Transferase</keyword>
<evidence type="ECO:0000256" key="6">
    <source>
        <dbReference type="ARBA" id="ARBA00023157"/>
    </source>
</evidence>
<evidence type="ECO:0000256" key="3">
    <source>
        <dbReference type="ARBA" id="ARBA00022741"/>
    </source>
</evidence>
<organism evidence="10 11">
    <name type="scientific">Enterococcus avium</name>
    <name type="common">Streptococcus avium</name>
    <dbReference type="NCBI Taxonomy" id="33945"/>
    <lineage>
        <taxon>Bacteria</taxon>
        <taxon>Bacillati</taxon>
        <taxon>Bacillota</taxon>
        <taxon>Bacilli</taxon>
        <taxon>Lactobacillales</taxon>
        <taxon>Enterococcaceae</taxon>
        <taxon>Enterococcus</taxon>
    </lineage>
</organism>
<protein>
    <recommendedName>
        <fullName evidence="12">Rhamnulokinase</fullName>
    </recommendedName>
</protein>
<dbReference type="EMBL" id="PDXQ01000001">
    <property type="protein sequence ID" value="TRZ34521.1"/>
    <property type="molecule type" value="Genomic_DNA"/>
</dbReference>
<evidence type="ECO:0008006" key="12">
    <source>
        <dbReference type="Google" id="ProtNLM"/>
    </source>
</evidence>
<dbReference type="InterPro" id="IPR043129">
    <property type="entry name" value="ATPase_NBD"/>
</dbReference>
<keyword evidence="4" id="KW-0418">Kinase</keyword>
<sequence>MSRYLIFDLGASNGRAVVAQVREGQLQFEITHNFDNRPVVMNNGEFFWDIPRLYSEIKIGLKKSLKQFDDIKFMAIDTWGCDFGFLDSDDRLINSVLTYRDQNQHDLSEKLHSILSEEELFQLSGGPSNRIMGIYKLFSMKENNFLEYREGKSLLMMPDIFNFMLTGKKVNEFTNATMTLLVNQNTRSWEKKIFEKLNLKSDFLNPIVEPGTNIGPIKKEVCEELGIAPIDVIVPATHDTAAAVSGIPCKGNQDWGFISLGTWGLAGIETEKPVMDERIVPFQFGNEGSADGKNLLLKNITGLWIIQQCREAWLQEYGDKVTWDYICEEARDTADEDSFIDVDDPIFGQIHSSMPKVIKDYCKKTGQPIPVNIGAIARCVFKSMALKFNESFQQITSVIEKRIEVLHVVGGGSQNKLLCQWIADAMNTTVVAGPVETTVTGNFLFQLLADGTIKDLNEGRELSANSSDLHVFSPSDSELWEKIKDTYNKKINKDVSFN</sequence>
<dbReference type="GO" id="GO:0004370">
    <property type="term" value="F:glycerol kinase activity"/>
    <property type="evidence" value="ECO:0007669"/>
    <property type="project" value="TreeGrafter"/>
</dbReference>
<dbReference type="Gene3D" id="3.30.420.40">
    <property type="match status" value="2"/>
</dbReference>
<reference evidence="10 11" key="1">
    <citation type="submission" date="2017-10" db="EMBL/GenBank/DDBJ databases">
        <title>FDA dAtabase for Regulatory Grade micrObial Sequences (FDA-ARGOS): Supporting development and validation of Infectious Disease Dx tests.</title>
        <authorList>
            <person name="Campos J."/>
            <person name="Goldberg B."/>
            <person name="Tallon L.J."/>
            <person name="Sadzewicz L."/>
            <person name="Sengamalay N."/>
            <person name="Ott S."/>
            <person name="Godinez A."/>
            <person name="Nagaraj S."/>
            <person name="Vyas G."/>
            <person name="Aluvathingal J."/>
            <person name="Nadendla S."/>
            <person name="Geyer C."/>
            <person name="Nandy P."/>
            <person name="Hobson J."/>
            <person name="Sichtig H."/>
        </authorList>
    </citation>
    <scope>NUCLEOTIDE SEQUENCE [LARGE SCALE GENOMIC DNA]</scope>
    <source>
        <strain evidence="10 11">FDAARGOS_185</strain>
    </source>
</reference>
<dbReference type="InterPro" id="IPR018485">
    <property type="entry name" value="FGGY_C"/>
</dbReference>
<dbReference type="Pfam" id="PF00370">
    <property type="entry name" value="FGGY_N"/>
    <property type="match status" value="1"/>
</dbReference>
<dbReference type="RefSeq" id="WP_144325216.1">
    <property type="nucleotide sequence ID" value="NZ_JAJCJG010000154.1"/>
</dbReference>
<dbReference type="GO" id="GO:0005829">
    <property type="term" value="C:cytosol"/>
    <property type="evidence" value="ECO:0007669"/>
    <property type="project" value="TreeGrafter"/>
</dbReference>
<evidence type="ECO:0000256" key="4">
    <source>
        <dbReference type="ARBA" id="ARBA00022777"/>
    </source>
</evidence>
<dbReference type="AlphaFoldDB" id="A0A8B5W240"/>
<evidence type="ECO:0000313" key="10">
    <source>
        <dbReference type="EMBL" id="TRZ34521.1"/>
    </source>
</evidence>
<keyword evidence="6" id="KW-1015">Disulfide bond</keyword>
<keyword evidence="7" id="KW-0684">Rhamnose metabolism</keyword>
<name>A0A8B5W240_ENTAV</name>
<evidence type="ECO:0000256" key="7">
    <source>
        <dbReference type="ARBA" id="ARBA00023308"/>
    </source>
</evidence>
<keyword evidence="3" id="KW-0547">Nucleotide-binding</keyword>
<evidence type="ECO:0000256" key="1">
    <source>
        <dbReference type="ARBA" id="ARBA00009156"/>
    </source>
</evidence>
<evidence type="ECO:0000256" key="2">
    <source>
        <dbReference type="ARBA" id="ARBA00022679"/>
    </source>
</evidence>
<dbReference type="Pfam" id="PF02782">
    <property type="entry name" value="FGGY_C"/>
    <property type="match status" value="1"/>
</dbReference>